<evidence type="ECO:0000256" key="2">
    <source>
        <dbReference type="ARBA" id="ARBA00023002"/>
    </source>
</evidence>
<dbReference type="AlphaFoldDB" id="A0A0H3G0W4"/>
<dbReference type="InterPro" id="IPR057326">
    <property type="entry name" value="KR_dom"/>
</dbReference>
<dbReference type="eggNOG" id="COG1028">
    <property type="taxonomic scope" value="Bacteria"/>
</dbReference>
<dbReference type="InterPro" id="IPR002347">
    <property type="entry name" value="SDR_fam"/>
</dbReference>
<feature type="domain" description="Ketoreductase" evidence="4">
    <location>
        <begin position="4"/>
        <end position="183"/>
    </location>
</feature>
<dbReference type="EMBL" id="CP002853">
    <property type="protein sequence ID" value="AEH63608.1"/>
    <property type="molecule type" value="Genomic_DNA"/>
</dbReference>
<organism evidence="5 6">
    <name type="scientific">Zymomonas mobilis subsp. mobilis (strain ATCC 10988 / DSM 424 / LMG 404 / NCIMB 8938 / NRRL B-806 / ZM1)</name>
    <dbReference type="NCBI Taxonomy" id="555217"/>
    <lineage>
        <taxon>Bacteria</taxon>
        <taxon>Pseudomonadati</taxon>
        <taxon>Pseudomonadota</taxon>
        <taxon>Alphaproteobacteria</taxon>
        <taxon>Sphingomonadales</taxon>
        <taxon>Zymomonadaceae</taxon>
        <taxon>Zymomonas</taxon>
    </lineage>
</organism>
<gene>
    <name evidence="5" type="ordered locus">Zmob_1815</name>
</gene>
<evidence type="ECO:0000313" key="5">
    <source>
        <dbReference type="EMBL" id="AEH63608.1"/>
    </source>
</evidence>
<dbReference type="PRINTS" id="PR00080">
    <property type="entry name" value="SDRFAMILY"/>
</dbReference>
<evidence type="ECO:0000313" key="6">
    <source>
        <dbReference type="Proteomes" id="UP000001494"/>
    </source>
</evidence>
<dbReference type="SUPFAM" id="SSF51735">
    <property type="entry name" value="NAD(P)-binding Rossmann-fold domains"/>
    <property type="match status" value="1"/>
</dbReference>
<dbReference type="GO" id="GO:0016491">
    <property type="term" value="F:oxidoreductase activity"/>
    <property type="evidence" value="ECO:0007669"/>
    <property type="project" value="UniProtKB-KW"/>
</dbReference>
<keyword evidence="5" id="KW-0614">Plasmid</keyword>
<dbReference type="Gene3D" id="3.40.50.720">
    <property type="entry name" value="NAD(P)-binding Rossmann-like Domain"/>
    <property type="match status" value="1"/>
</dbReference>
<dbReference type="PANTHER" id="PTHR43639">
    <property type="entry name" value="OXIDOREDUCTASE, SHORT-CHAIN DEHYDROGENASE/REDUCTASE FAMILY (AFU_ORTHOLOGUE AFUA_5G02870)"/>
    <property type="match status" value="1"/>
</dbReference>
<evidence type="ECO:0000259" key="4">
    <source>
        <dbReference type="SMART" id="SM00822"/>
    </source>
</evidence>
<dbReference type="InterPro" id="IPR036291">
    <property type="entry name" value="NAD(P)-bd_dom_sf"/>
</dbReference>
<dbReference type="RefSeq" id="WP_014466418.1">
    <property type="nucleotide sequence ID" value="NC_017181.1"/>
</dbReference>
<sequence length="243" mass="25147">MTKPVAIITGGSRGIGAAIAQKLAHDGFDIAISFARSATQANAICQKIEALGCKALSIQADGSTVEGNKKVISETAKHFGRVDVLVCNAGMFSYKNIDQVSVDDINDMLNLNLRSVMVEVSEAVRHLPSGGRIILIGSTFAGRAPFAGISLYSAAKAGLRGFAKGVARDLGQKAITINVIEPGPINTDMNPADGEAFDLISSFTATKDYGQVDDIARTVSFLASSESGNITGAAIAVDGGLQA</sequence>
<dbReference type="PRINTS" id="PR00081">
    <property type="entry name" value="GDHRDH"/>
</dbReference>
<comment type="similarity">
    <text evidence="1 3">Belongs to the short-chain dehydrogenases/reductases (SDR) family.</text>
</comment>
<evidence type="ECO:0000256" key="3">
    <source>
        <dbReference type="RuleBase" id="RU000363"/>
    </source>
</evidence>
<keyword evidence="2" id="KW-0560">Oxidoreductase</keyword>
<dbReference type="FunFam" id="3.40.50.720:FF:000084">
    <property type="entry name" value="Short-chain dehydrogenase reductase"/>
    <property type="match status" value="1"/>
</dbReference>
<reference evidence="5 6" key="1">
    <citation type="journal article" date="2011" name="J. Bacteriol.">
        <title>Genome sequence of the ethanol-producing Zymomonas mobilis subsp. mobilis lectotype strain ATCC 10988.</title>
        <authorList>
            <person name="Pappas K.M."/>
            <person name="Kouvelis V.N."/>
            <person name="Saunders E."/>
            <person name="Brettin T.S."/>
            <person name="Bruce D."/>
            <person name="Detter C."/>
            <person name="Balakireva M."/>
            <person name="Han C.S."/>
            <person name="Savvakis G."/>
            <person name="Kyrpides N.C."/>
            <person name="Typas M.A."/>
        </authorList>
    </citation>
    <scope>NUCLEOTIDE SEQUENCE [LARGE SCALE GENOMIC DNA]</scope>
    <source>
        <strain evidence="6">ATCC 10988 / DSM 424 / CCUG 17860 / LMG 404 / NCIMB 8938 / NRRL B-806 / ZM1</strain>
        <plasmid evidence="5">pZMOB03</plasmid>
    </source>
</reference>
<dbReference type="KEGG" id="zmm:Zmob_1815"/>
<evidence type="ECO:0000256" key="1">
    <source>
        <dbReference type="ARBA" id="ARBA00006484"/>
    </source>
</evidence>
<name>A0A0H3G0W4_ZYMMA</name>
<protein>
    <submittedName>
        <fullName evidence="5">Short-chain dehydrogenase/reductase SDR</fullName>
    </submittedName>
</protein>
<dbReference type="PANTHER" id="PTHR43639:SF1">
    <property type="entry name" value="SHORT-CHAIN DEHYDROGENASE_REDUCTASE FAMILY PROTEIN"/>
    <property type="match status" value="1"/>
</dbReference>
<geneLocation type="plasmid" evidence="5 6">
    <name>pZMOB03</name>
</geneLocation>
<dbReference type="Proteomes" id="UP000001494">
    <property type="component" value="Plasmid pZMOB03"/>
</dbReference>
<dbReference type="SMART" id="SM00822">
    <property type="entry name" value="PKS_KR"/>
    <property type="match status" value="1"/>
</dbReference>
<dbReference type="OrthoDB" id="154414at2"/>
<dbReference type="Pfam" id="PF00106">
    <property type="entry name" value="adh_short"/>
    <property type="match status" value="1"/>
</dbReference>
<dbReference type="HOGENOM" id="CLU_010194_1_3_5"/>
<accession>A0A0H3G0W4</accession>
<proteinExistence type="inferred from homology"/>